<evidence type="ECO:0008006" key="3">
    <source>
        <dbReference type="Google" id="ProtNLM"/>
    </source>
</evidence>
<reference evidence="1" key="1">
    <citation type="journal article" date="2023" name="Int. J. Syst. Evol. Microbiol.">
        <title>Collibacillus ludicampi gen. nov., sp. nov., a new soil bacterium of the family Alicyclobacillaceae.</title>
        <authorList>
            <person name="Jojima T."/>
            <person name="Ioku Y."/>
            <person name="Fukuta Y."/>
            <person name="Shirasaka N."/>
            <person name="Matsumura Y."/>
            <person name="Mori M."/>
        </authorList>
    </citation>
    <scope>NUCLEOTIDE SEQUENCE</scope>
    <source>
        <strain evidence="1">TP075</strain>
    </source>
</reference>
<comment type="caution">
    <text evidence="1">The sequence shown here is derived from an EMBL/GenBank/DDBJ whole genome shotgun (WGS) entry which is preliminary data.</text>
</comment>
<organism evidence="1 2">
    <name type="scientific">Collibacillus ludicampi</name>
    <dbReference type="NCBI Taxonomy" id="2771369"/>
    <lineage>
        <taxon>Bacteria</taxon>
        <taxon>Bacillati</taxon>
        <taxon>Bacillota</taxon>
        <taxon>Bacilli</taxon>
        <taxon>Bacillales</taxon>
        <taxon>Alicyclobacillaceae</taxon>
        <taxon>Collibacillus</taxon>
    </lineage>
</organism>
<gene>
    <name evidence="1" type="ORF">DNHGIG_25520</name>
</gene>
<dbReference type="Proteomes" id="UP001057291">
    <property type="component" value="Unassembled WGS sequence"/>
</dbReference>
<proteinExistence type="predicted"/>
<keyword evidence="2" id="KW-1185">Reference proteome</keyword>
<dbReference type="EMBL" id="BOQE01000001">
    <property type="protein sequence ID" value="GIM47003.1"/>
    <property type="molecule type" value="Genomic_DNA"/>
</dbReference>
<evidence type="ECO:0000313" key="1">
    <source>
        <dbReference type="EMBL" id="GIM47003.1"/>
    </source>
</evidence>
<evidence type="ECO:0000313" key="2">
    <source>
        <dbReference type="Proteomes" id="UP001057291"/>
    </source>
</evidence>
<sequence>MFWLNSSQLIKTKIEAVRMQNRSEPNCIVCANELTDEDRFEGLCNTCAKKEGILYEHHIEY</sequence>
<dbReference type="AlphaFoldDB" id="A0AAV4LGU2"/>
<name>A0AAV4LGU2_9BACL</name>
<protein>
    <recommendedName>
        <fullName evidence="3">Inhibitor of sigma-G Gin</fullName>
    </recommendedName>
</protein>
<accession>A0AAV4LGU2</accession>